<protein>
    <submittedName>
        <fullName evidence="2">Uncharacterized protein</fullName>
    </submittedName>
</protein>
<keyword evidence="3" id="KW-1185">Reference proteome</keyword>
<evidence type="ECO:0000313" key="2">
    <source>
        <dbReference type="EMBL" id="TFK84718.1"/>
    </source>
</evidence>
<dbReference type="EMBL" id="ML211298">
    <property type="protein sequence ID" value="TFK84718.1"/>
    <property type="molecule type" value="Genomic_DNA"/>
</dbReference>
<feature type="region of interest" description="Disordered" evidence="1">
    <location>
        <begin position="55"/>
        <end position="81"/>
    </location>
</feature>
<name>A0A5C3P839_9APHY</name>
<evidence type="ECO:0000313" key="3">
    <source>
        <dbReference type="Proteomes" id="UP000308197"/>
    </source>
</evidence>
<reference evidence="2 3" key="1">
    <citation type="journal article" date="2019" name="Nat. Ecol. Evol.">
        <title>Megaphylogeny resolves global patterns of mushroom evolution.</title>
        <authorList>
            <person name="Varga T."/>
            <person name="Krizsan K."/>
            <person name="Foldi C."/>
            <person name="Dima B."/>
            <person name="Sanchez-Garcia M."/>
            <person name="Sanchez-Ramirez S."/>
            <person name="Szollosi G.J."/>
            <person name="Szarkandi J.G."/>
            <person name="Papp V."/>
            <person name="Albert L."/>
            <person name="Andreopoulos W."/>
            <person name="Angelini C."/>
            <person name="Antonin V."/>
            <person name="Barry K.W."/>
            <person name="Bougher N.L."/>
            <person name="Buchanan P."/>
            <person name="Buyck B."/>
            <person name="Bense V."/>
            <person name="Catcheside P."/>
            <person name="Chovatia M."/>
            <person name="Cooper J."/>
            <person name="Damon W."/>
            <person name="Desjardin D."/>
            <person name="Finy P."/>
            <person name="Geml J."/>
            <person name="Haridas S."/>
            <person name="Hughes K."/>
            <person name="Justo A."/>
            <person name="Karasinski D."/>
            <person name="Kautmanova I."/>
            <person name="Kiss B."/>
            <person name="Kocsube S."/>
            <person name="Kotiranta H."/>
            <person name="LaButti K.M."/>
            <person name="Lechner B.E."/>
            <person name="Liimatainen K."/>
            <person name="Lipzen A."/>
            <person name="Lukacs Z."/>
            <person name="Mihaltcheva S."/>
            <person name="Morgado L.N."/>
            <person name="Niskanen T."/>
            <person name="Noordeloos M.E."/>
            <person name="Ohm R.A."/>
            <person name="Ortiz-Santana B."/>
            <person name="Ovrebo C."/>
            <person name="Racz N."/>
            <person name="Riley R."/>
            <person name="Savchenko A."/>
            <person name="Shiryaev A."/>
            <person name="Soop K."/>
            <person name="Spirin V."/>
            <person name="Szebenyi C."/>
            <person name="Tomsovsky M."/>
            <person name="Tulloss R.E."/>
            <person name="Uehling J."/>
            <person name="Grigoriev I.V."/>
            <person name="Vagvolgyi C."/>
            <person name="Papp T."/>
            <person name="Martin F.M."/>
            <person name="Miettinen O."/>
            <person name="Hibbett D.S."/>
            <person name="Nagy L.G."/>
        </authorList>
    </citation>
    <scope>NUCLEOTIDE SEQUENCE [LARGE SCALE GENOMIC DNA]</scope>
    <source>
        <strain evidence="2 3">HHB13444</strain>
    </source>
</reference>
<organism evidence="2 3">
    <name type="scientific">Polyporus arcularius HHB13444</name>
    <dbReference type="NCBI Taxonomy" id="1314778"/>
    <lineage>
        <taxon>Eukaryota</taxon>
        <taxon>Fungi</taxon>
        <taxon>Dikarya</taxon>
        <taxon>Basidiomycota</taxon>
        <taxon>Agaricomycotina</taxon>
        <taxon>Agaricomycetes</taxon>
        <taxon>Polyporales</taxon>
        <taxon>Polyporaceae</taxon>
        <taxon>Polyporus</taxon>
    </lineage>
</organism>
<feature type="region of interest" description="Disordered" evidence="1">
    <location>
        <begin position="1"/>
        <end position="22"/>
    </location>
</feature>
<dbReference type="Proteomes" id="UP000308197">
    <property type="component" value="Unassembled WGS sequence"/>
</dbReference>
<dbReference type="AlphaFoldDB" id="A0A5C3P839"/>
<dbReference type="InParanoid" id="A0A5C3P839"/>
<accession>A0A5C3P839</accession>
<proteinExistence type="predicted"/>
<evidence type="ECO:0000256" key="1">
    <source>
        <dbReference type="SAM" id="MobiDB-lite"/>
    </source>
</evidence>
<gene>
    <name evidence="2" type="ORF">K466DRAFT_215486</name>
</gene>
<sequence length="209" mass="22534">MSSSSHEMAVSGHDGTQVRRTPWRGKKLLTGYAGTRVASPSASVLRVVFRHPIARSSTRPSRVSRKGCSRPRPQNGHHQTASSIFDVSCTYPPASLSASPVVAVGVGREGSRIFITATSCARPQMHTLATTSLCRSLSGLVSGSYGTRNACAVRRVVRLGLNTAGNPDFFTASTRYRRPCLLCRRDTGLAQPILIRNYSRLIPGLHSCP</sequence>